<reference evidence="1 2" key="1">
    <citation type="submission" date="2020-08" db="EMBL/GenBank/DDBJ databases">
        <title>Genomic Encyclopedia of Type Strains, Phase IV (KMG-IV): sequencing the most valuable type-strain genomes for metagenomic binning, comparative biology and taxonomic classification.</title>
        <authorList>
            <person name="Goeker M."/>
        </authorList>
    </citation>
    <scope>NUCLEOTIDE SEQUENCE [LARGE SCALE GENOMIC DNA]</scope>
    <source>
        <strain evidence="1 2">DSM 105721</strain>
    </source>
</reference>
<dbReference type="EMBL" id="JACIES010000008">
    <property type="protein sequence ID" value="MBB4027231.1"/>
    <property type="molecule type" value="Genomic_DNA"/>
</dbReference>
<organism evidence="1 2">
    <name type="scientific">Butyricimonas faecihominis</name>
    <dbReference type="NCBI Taxonomy" id="1472416"/>
    <lineage>
        <taxon>Bacteria</taxon>
        <taxon>Pseudomonadati</taxon>
        <taxon>Bacteroidota</taxon>
        <taxon>Bacteroidia</taxon>
        <taxon>Bacteroidales</taxon>
        <taxon>Odoribacteraceae</taxon>
        <taxon>Butyricimonas</taxon>
    </lineage>
</organism>
<accession>A0A7W6MZR6</accession>
<dbReference type="AlphaFoldDB" id="A0A7W6MZR6"/>
<keyword evidence="2" id="KW-1185">Reference proteome</keyword>
<evidence type="ECO:0000313" key="1">
    <source>
        <dbReference type="EMBL" id="MBB4027231.1"/>
    </source>
</evidence>
<evidence type="ECO:0000313" key="2">
    <source>
        <dbReference type="Proteomes" id="UP000546007"/>
    </source>
</evidence>
<dbReference type="GeneID" id="93099955"/>
<gene>
    <name evidence="1" type="ORF">GGR14_003041</name>
</gene>
<protein>
    <submittedName>
        <fullName evidence="1">Uncharacterized protein</fullName>
    </submittedName>
</protein>
<dbReference type="Proteomes" id="UP000546007">
    <property type="component" value="Unassembled WGS sequence"/>
</dbReference>
<proteinExistence type="predicted"/>
<name>A0A7W6MZR6_9BACT</name>
<dbReference type="OrthoDB" id="821958at2"/>
<comment type="caution">
    <text evidence="1">The sequence shown here is derived from an EMBL/GenBank/DDBJ whole genome shotgun (WGS) entry which is preliminary data.</text>
</comment>
<sequence>MDVCILVLHLDRFHKKYKDERRDVSFDRLPICRGDGDATVELALQEQNPVHLFYFFGSVDNTRFSGSGYFQLT</sequence>
<dbReference type="RefSeq" id="WP_124317179.1">
    <property type="nucleotide sequence ID" value="NZ_AP028155.1"/>
</dbReference>